<proteinExistence type="predicted"/>
<accession>A0A8J3V8I9</accession>
<gene>
    <name evidence="2" type="ORF">Pth03_03940</name>
</gene>
<feature type="compositionally biased region" description="Basic and acidic residues" evidence="1">
    <location>
        <begin position="14"/>
        <end position="34"/>
    </location>
</feature>
<evidence type="ECO:0000313" key="3">
    <source>
        <dbReference type="Proteomes" id="UP000605992"/>
    </source>
</evidence>
<dbReference type="Proteomes" id="UP000605992">
    <property type="component" value="Unassembled WGS sequence"/>
</dbReference>
<name>A0A8J3V8I9_9ACTN</name>
<protein>
    <submittedName>
        <fullName evidence="2">Uncharacterized protein</fullName>
    </submittedName>
</protein>
<sequence length="67" mass="7366">MAAAAGQLRVASASERDAREVDDHVVAFGRRDRQQPVGDRRRKQPLVGADLDEIEPAPVVGDRLEFV</sequence>
<feature type="region of interest" description="Disordered" evidence="1">
    <location>
        <begin position="1"/>
        <end position="45"/>
    </location>
</feature>
<reference evidence="2" key="1">
    <citation type="submission" date="2021-01" db="EMBL/GenBank/DDBJ databases">
        <title>Whole genome shotgun sequence of Planotetraspora thailandica NBRC 104271.</title>
        <authorList>
            <person name="Komaki H."/>
            <person name="Tamura T."/>
        </authorList>
    </citation>
    <scope>NUCLEOTIDE SEQUENCE</scope>
    <source>
        <strain evidence="2">NBRC 104271</strain>
    </source>
</reference>
<evidence type="ECO:0000313" key="2">
    <source>
        <dbReference type="EMBL" id="GII52005.1"/>
    </source>
</evidence>
<evidence type="ECO:0000256" key="1">
    <source>
        <dbReference type="SAM" id="MobiDB-lite"/>
    </source>
</evidence>
<dbReference type="AlphaFoldDB" id="A0A8J3V8I9"/>
<keyword evidence="3" id="KW-1185">Reference proteome</keyword>
<organism evidence="2 3">
    <name type="scientific">Planotetraspora thailandica</name>
    <dbReference type="NCBI Taxonomy" id="487172"/>
    <lineage>
        <taxon>Bacteria</taxon>
        <taxon>Bacillati</taxon>
        <taxon>Actinomycetota</taxon>
        <taxon>Actinomycetes</taxon>
        <taxon>Streptosporangiales</taxon>
        <taxon>Streptosporangiaceae</taxon>
        <taxon>Planotetraspora</taxon>
    </lineage>
</organism>
<dbReference type="EMBL" id="BOOR01000004">
    <property type="protein sequence ID" value="GII52005.1"/>
    <property type="molecule type" value="Genomic_DNA"/>
</dbReference>
<comment type="caution">
    <text evidence="2">The sequence shown here is derived from an EMBL/GenBank/DDBJ whole genome shotgun (WGS) entry which is preliminary data.</text>
</comment>